<dbReference type="Proteomes" id="UP000271098">
    <property type="component" value="Unassembled WGS sequence"/>
</dbReference>
<dbReference type="Pfam" id="PF01425">
    <property type="entry name" value="Amidase"/>
    <property type="match status" value="1"/>
</dbReference>
<dbReference type="InterPro" id="IPR036928">
    <property type="entry name" value="AS_sf"/>
</dbReference>
<dbReference type="InterPro" id="IPR023631">
    <property type="entry name" value="Amidase_dom"/>
</dbReference>
<proteinExistence type="predicted"/>
<dbReference type="InterPro" id="IPR052096">
    <property type="entry name" value="Endocannabinoid_amidase"/>
</dbReference>
<evidence type="ECO:0000313" key="4">
    <source>
        <dbReference type="WBParaSite" id="GPUH_0001753701-mRNA-1"/>
    </source>
</evidence>
<feature type="domain" description="Amidase" evidence="1">
    <location>
        <begin position="33"/>
        <end position="108"/>
    </location>
</feature>
<reference evidence="4" key="1">
    <citation type="submission" date="2016-06" db="UniProtKB">
        <authorList>
            <consortium name="WormBaseParasite"/>
        </authorList>
    </citation>
    <scope>IDENTIFICATION</scope>
</reference>
<reference evidence="2 3" key="2">
    <citation type="submission" date="2018-11" db="EMBL/GenBank/DDBJ databases">
        <authorList>
            <consortium name="Pathogen Informatics"/>
        </authorList>
    </citation>
    <scope>NUCLEOTIDE SEQUENCE [LARGE SCALE GENOMIC DNA]</scope>
</reference>
<evidence type="ECO:0000313" key="2">
    <source>
        <dbReference type="EMBL" id="VDN29950.1"/>
    </source>
</evidence>
<dbReference type="OrthoDB" id="6428749at2759"/>
<sequence length="193" mass="21610">MKSFLLNYLYFSDSLLELLSFIGAFRSRSASYLQVKGHDCTIGFAKFLRRAMKNECTLVHYLRSQGAIPFVITTVPQGLLSFACCSSLYGTTCNPHAHSRTPGGSSGGRLMVRYAQNGIPGKNRLALSYGFFTRTVDEQMFLLNNVIGSKEYHQLVPQALPYPLDKRKYTHASSRSLRIGYFIDDGFMKPVPA</sequence>
<keyword evidence="3" id="KW-1185">Reference proteome</keyword>
<gene>
    <name evidence="2" type="ORF">GPUH_LOCUS17515</name>
</gene>
<organism evidence="4">
    <name type="scientific">Gongylonema pulchrum</name>
    <dbReference type="NCBI Taxonomy" id="637853"/>
    <lineage>
        <taxon>Eukaryota</taxon>
        <taxon>Metazoa</taxon>
        <taxon>Ecdysozoa</taxon>
        <taxon>Nematoda</taxon>
        <taxon>Chromadorea</taxon>
        <taxon>Rhabditida</taxon>
        <taxon>Spirurina</taxon>
        <taxon>Spiruromorpha</taxon>
        <taxon>Spiruroidea</taxon>
        <taxon>Gongylonematidae</taxon>
        <taxon>Gongylonema</taxon>
    </lineage>
</organism>
<name>A0A183E974_9BILA</name>
<evidence type="ECO:0000313" key="3">
    <source>
        <dbReference type="Proteomes" id="UP000271098"/>
    </source>
</evidence>
<dbReference type="GO" id="GO:0017064">
    <property type="term" value="F:fatty acid amide hydrolase activity"/>
    <property type="evidence" value="ECO:0007669"/>
    <property type="project" value="TreeGrafter"/>
</dbReference>
<dbReference type="GO" id="GO:0009062">
    <property type="term" value="P:fatty acid catabolic process"/>
    <property type="evidence" value="ECO:0007669"/>
    <property type="project" value="TreeGrafter"/>
</dbReference>
<dbReference type="EMBL" id="UYRT01085282">
    <property type="protein sequence ID" value="VDN29950.1"/>
    <property type="molecule type" value="Genomic_DNA"/>
</dbReference>
<dbReference type="PANTHER" id="PTHR45847:SF6">
    <property type="entry name" value="FATTY ACID AMIDE HYDROLASE"/>
    <property type="match status" value="1"/>
</dbReference>
<dbReference type="AlphaFoldDB" id="A0A183E974"/>
<evidence type="ECO:0000259" key="1">
    <source>
        <dbReference type="Pfam" id="PF01425"/>
    </source>
</evidence>
<dbReference type="GO" id="GO:0004040">
    <property type="term" value="F:amidase activity"/>
    <property type="evidence" value="ECO:0007669"/>
    <property type="project" value="TreeGrafter"/>
</dbReference>
<protein>
    <submittedName>
        <fullName evidence="4">Amidase domain-containing protein</fullName>
    </submittedName>
</protein>
<dbReference type="PANTHER" id="PTHR45847">
    <property type="entry name" value="FATTY ACID AMIDE HYDROLASE"/>
    <property type="match status" value="1"/>
</dbReference>
<accession>A0A183E974</accession>
<dbReference type="Gene3D" id="3.90.1300.10">
    <property type="entry name" value="Amidase signature (AS) domain"/>
    <property type="match status" value="2"/>
</dbReference>
<dbReference type="SUPFAM" id="SSF75304">
    <property type="entry name" value="Amidase signature (AS) enzymes"/>
    <property type="match status" value="1"/>
</dbReference>
<dbReference type="WBParaSite" id="GPUH_0001753701-mRNA-1">
    <property type="protein sequence ID" value="GPUH_0001753701-mRNA-1"/>
    <property type="gene ID" value="GPUH_0001753701"/>
</dbReference>